<feature type="chain" id="PRO_5026743042" description="Phosphate ABC transporter substrate-binding protein" evidence="1">
    <location>
        <begin position="22"/>
        <end position="140"/>
    </location>
</feature>
<evidence type="ECO:0000313" key="3">
    <source>
        <dbReference type="Proteomes" id="UP000469421"/>
    </source>
</evidence>
<dbReference type="SUPFAM" id="SSF53850">
    <property type="entry name" value="Periplasmic binding protein-like II"/>
    <property type="match status" value="1"/>
</dbReference>
<organism evidence="2 3">
    <name type="scientific">Alcanivorax sediminis</name>
    <dbReference type="NCBI Taxonomy" id="2663008"/>
    <lineage>
        <taxon>Bacteria</taxon>
        <taxon>Pseudomonadati</taxon>
        <taxon>Pseudomonadota</taxon>
        <taxon>Gammaproteobacteria</taxon>
        <taxon>Oceanospirillales</taxon>
        <taxon>Alcanivoracaceae</taxon>
        <taxon>Alcanivorax</taxon>
    </lineage>
</organism>
<evidence type="ECO:0008006" key="4">
    <source>
        <dbReference type="Google" id="ProtNLM"/>
    </source>
</evidence>
<evidence type="ECO:0000256" key="1">
    <source>
        <dbReference type="SAM" id="SignalP"/>
    </source>
</evidence>
<dbReference type="RefSeq" id="WP_153500930.1">
    <property type="nucleotide sequence ID" value="NZ_JBMZXE010000323.1"/>
</dbReference>
<proteinExistence type="predicted"/>
<name>A0A6N7LZP0_9GAMM</name>
<dbReference type="AlphaFoldDB" id="A0A6N7LZP0"/>
<accession>A0A6N7LZP0</accession>
<keyword evidence="1" id="KW-0732">Signal</keyword>
<feature type="signal peptide" evidence="1">
    <location>
        <begin position="1"/>
        <end position="21"/>
    </location>
</feature>
<sequence length="140" mass="15664">MKGFKLTFLLIATLMGQPLWADLAVVVGKDALVDNVSTEDLRRLFKGQIRALDGTRVALLDMPEGSSIRDDFYYRLLHKHAAQMRSFRARMIFTGKGAPPRAVSGLSEMKVLLRAGDKVYIGYMDSSQVTPDLRVLMTFP</sequence>
<gene>
    <name evidence="2" type="ORF">GFN93_09840</name>
</gene>
<keyword evidence="3" id="KW-1185">Reference proteome</keyword>
<dbReference type="Gene3D" id="3.40.190.10">
    <property type="entry name" value="Periplasmic binding protein-like II"/>
    <property type="match status" value="1"/>
</dbReference>
<reference evidence="2 3" key="1">
    <citation type="submission" date="2019-10" db="EMBL/GenBank/DDBJ databases">
        <title>Alcanivorax sp.PA15-N-34 draft genome sequence.</title>
        <authorList>
            <person name="Liao X."/>
            <person name="Shao Z."/>
        </authorList>
    </citation>
    <scope>NUCLEOTIDE SEQUENCE [LARGE SCALE GENOMIC DNA]</scope>
    <source>
        <strain evidence="2 3">PA15-N-34</strain>
    </source>
</reference>
<dbReference type="Proteomes" id="UP000469421">
    <property type="component" value="Unassembled WGS sequence"/>
</dbReference>
<protein>
    <recommendedName>
        <fullName evidence="4">Phosphate ABC transporter substrate-binding protein</fullName>
    </recommendedName>
</protein>
<dbReference type="EMBL" id="WIRE01000001">
    <property type="protein sequence ID" value="MQX53550.1"/>
    <property type="molecule type" value="Genomic_DNA"/>
</dbReference>
<comment type="caution">
    <text evidence="2">The sequence shown here is derived from an EMBL/GenBank/DDBJ whole genome shotgun (WGS) entry which is preliminary data.</text>
</comment>
<evidence type="ECO:0000313" key="2">
    <source>
        <dbReference type="EMBL" id="MQX53550.1"/>
    </source>
</evidence>